<feature type="region of interest" description="Disordered" evidence="2">
    <location>
        <begin position="492"/>
        <end position="520"/>
    </location>
</feature>
<accession>A0A6G1LZJ6</accession>
<proteinExistence type="predicted"/>
<keyword evidence="6" id="KW-0418">Kinase</keyword>
<feature type="domain" description="Nephrocystin 3-like N-terminal" evidence="3">
    <location>
        <begin position="797"/>
        <end position="958"/>
    </location>
</feature>
<dbReference type="PANTHER" id="PTHR35391">
    <property type="entry name" value="C2H2-TYPE DOMAIN-CONTAINING PROTEIN-RELATED"/>
    <property type="match status" value="1"/>
</dbReference>
<dbReference type="GO" id="GO:0016301">
    <property type="term" value="F:kinase activity"/>
    <property type="evidence" value="ECO:0007669"/>
    <property type="project" value="UniProtKB-KW"/>
</dbReference>
<dbReference type="InterPro" id="IPR027417">
    <property type="entry name" value="P-loop_NTPase"/>
</dbReference>
<name>A0A6G1LZJ6_ORBOL</name>
<evidence type="ECO:0000259" key="4">
    <source>
        <dbReference type="Pfam" id="PF26082"/>
    </source>
</evidence>
<dbReference type="Gene3D" id="3.40.50.300">
    <property type="entry name" value="P-loop containing nucleotide triphosphate hydrolases"/>
    <property type="match status" value="1"/>
</dbReference>
<dbReference type="Proteomes" id="UP000614610">
    <property type="component" value="Unassembled WGS sequence"/>
</dbReference>
<organism evidence="6 7">
    <name type="scientific">Orbilia oligospora</name>
    <name type="common">Nematode-trapping fungus</name>
    <name type="synonym">Arthrobotrys oligospora</name>
    <dbReference type="NCBI Taxonomy" id="2813651"/>
    <lineage>
        <taxon>Eukaryota</taxon>
        <taxon>Fungi</taxon>
        <taxon>Dikarya</taxon>
        <taxon>Ascomycota</taxon>
        <taxon>Pezizomycotina</taxon>
        <taxon>Orbiliomycetes</taxon>
        <taxon>Orbiliales</taxon>
        <taxon>Orbiliaceae</taxon>
        <taxon>Orbilia</taxon>
    </lineage>
</organism>
<sequence length="1100" mass="124743">MDSIAEIARTCFNKFGELTDFLANANAENRESMPPDKLEWEFSRFKLWCGNLGALQIGNSSLDSRLRESTVIRMNVFKHLLRLSRTLVESTEVVSNARLPFEKQSQMEDSSSGSSSEESESDDEPPKELVLHMTSIKEILSDLYMLSFRIRNSSTRPTSNLRIDLYTEIEHIHDGETTHTVDKLAAYTEFDKRHVEDLLLQLRRDAANEMEEKPSKIPEITDGDSYLIERLVVTMSKRRRFLRYWQRHAKKMAEIPKEAEIIMKPQSMSGPQPEKSLVLLDNPGKRLQFAPTVGGKTIFSKTEATRFDKRLDDTLETRSAISYASTRVESESGGIELPPPPVAASKGTEFMCPYCGIMCPARHGKGAAWKAHVLRDLQPYICTYDKCEDRNRIFNSRIVWLEHERLGHRRIWQCFEHLEPIFNSKAALQAHLKVDHRNDITDEQIENLIEICALSVEDTRNTCPFCFFRGPFPEGLGNHMASHMQRFATFPVSRDISGPKDEDEDAGASEKTSDCVQNFGSRGSLRSASLRFDSEPPSDLALEYGDLTDAQVEGSGDVLNSALEESEDEANTKDELPISSQVSREEGYRNSSEHSQLSSAETFDIGTEMDSLGVLLNMIVDRRISIYDWNVSDEDREAAKSLRQEVKGVFEALAASKRSGDFLSQPENLRMLATLDGDKGWTQGKLVELRSMLAACSERAQSVVREAFLHRPVETGGAHQYTDILIVVSIDTDMVRLAAIYFVRCREEILSIFRDLDLKRVRLLLPFVQEAVYDFGLNVDDRETLEFGDQASIQLHIREWAKDLRKKPILWLFGSPGMGKSTIARNFAQEMEGVQLLGASFFFRSDYAECNNASKFVTTIALQLLQRIPDLLPYMTAAVDEDPMIVNRSLTSQFDSLIFRPFSKIPRMETPLILVVDALDECQVQDDIFGILGLLRRLQDLASPNSEANWLRVLLTTRTGEFILKSPDLSRDMLHVVYISSGESEADMFAIFKDLFSRIRLEILKDLPKSKLQEYESWPGEQVPPILLNMANGKFSNVMKICQFLDATFTGRPLPGWNPLKRLDIILEYGKTGQIPEVEGIEEKDLRFLKGLVVDKIPTS</sequence>
<evidence type="ECO:0000313" key="6">
    <source>
        <dbReference type="EMBL" id="KAF3220963.1"/>
    </source>
</evidence>
<protein>
    <submittedName>
        <fullName evidence="6">Checkpoint kinase 2</fullName>
    </submittedName>
</protein>
<dbReference type="Pfam" id="PF24883">
    <property type="entry name" value="NPHP3_N"/>
    <property type="match status" value="1"/>
</dbReference>
<dbReference type="Proteomes" id="UP000472727">
    <property type="component" value="Unassembled WGS sequence"/>
</dbReference>
<comment type="caution">
    <text evidence="6">The sequence shown here is derived from an EMBL/GenBank/DDBJ whole genome shotgun (WGS) entry which is preliminary data.</text>
</comment>
<evidence type="ECO:0000313" key="7">
    <source>
        <dbReference type="Proteomes" id="UP000472727"/>
    </source>
</evidence>
<dbReference type="SUPFAM" id="SSF52540">
    <property type="entry name" value="P-loop containing nucleoside triphosphate hydrolases"/>
    <property type="match status" value="1"/>
</dbReference>
<feature type="compositionally biased region" description="Basic and acidic residues" evidence="2">
    <location>
        <begin position="583"/>
        <end position="592"/>
    </location>
</feature>
<dbReference type="AlphaFoldDB" id="A0A6G1LZJ6"/>
<evidence type="ECO:0000259" key="3">
    <source>
        <dbReference type="Pfam" id="PF24883"/>
    </source>
</evidence>
<feature type="region of interest" description="Disordered" evidence="2">
    <location>
        <begin position="99"/>
        <end position="126"/>
    </location>
</feature>
<evidence type="ECO:0000256" key="2">
    <source>
        <dbReference type="SAM" id="MobiDB-lite"/>
    </source>
</evidence>
<reference evidence="6 7" key="1">
    <citation type="submission" date="2019-06" db="EMBL/GenBank/DDBJ databases">
        <authorList>
            <person name="Palmer J.M."/>
        </authorList>
    </citation>
    <scope>NUCLEOTIDE SEQUENCE [LARGE SCALE GENOMIC DNA]</scope>
    <source>
        <strain evidence="6 7">TWF106</strain>
        <strain evidence="5">TWF679</strain>
    </source>
</reference>
<feature type="domain" description="Oxidoreductase acuF-like C2H2 type zinc-finger" evidence="4">
    <location>
        <begin position="347"/>
        <end position="377"/>
    </location>
</feature>
<evidence type="ECO:0000313" key="5">
    <source>
        <dbReference type="EMBL" id="KAF3211784.1"/>
    </source>
</evidence>
<dbReference type="EMBL" id="WIWT01000032">
    <property type="protein sequence ID" value="KAF3211784.1"/>
    <property type="molecule type" value="Genomic_DNA"/>
</dbReference>
<dbReference type="Pfam" id="PF26082">
    <property type="entry name" value="zf-C2H2_AcuF"/>
    <property type="match status" value="1"/>
</dbReference>
<keyword evidence="6" id="KW-0808">Transferase</keyword>
<dbReference type="InterPro" id="IPR058925">
    <property type="entry name" value="zf-C2H2_AcuF"/>
</dbReference>
<dbReference type="OrthoDB" id="6133115at2759"/>
<evidence type="ECO:0000256" key="1">
    <source>
        <dbReference type="ARBA" id="ARBA00022737"/>
    </source>
</evidence>
<feature type="region of interest" description="Disordered" evidence="2">
    <location>
        <begin position="564"/>
        <end position="601"/>
    </location>
</feature>
<dbReference type="EMBL" id="WIWS01000031">
    <property type="protein sequence ID" value="KAF3220963.1"/>
    <property type="molecule type" value="Genomic_DNA"/>
</dbReference>
<dbReference type="PANTHER" id="PTHR35391:SF7">
    <property type="entry name" value="C2H2-TYPE DOMAIN-CONTAINING PROTEIN"/>
    <property type="match status" value="1"/>
</dbReference>
<gene>
    <name evidence="6" type="primary">CHEK2</name>
    <name evidence="6" type="ORF">TWF106_006560</name>
    <name evidence="5" type="ORF">TWF679_006275</name>
</gene>
<keyword evidence="1" id="KW-0677">Repeat</keyword>
<dbReference type="InterPro" id="IPR056884">
    <property type="entry name" value="NPHP3-like_N"/>
</dbReference>